<dbReference type="PANTHER" id="PTHR37784">
    <property type="entry name" value="PROTEIN MSN1"/>
    <property type="match status" value="1"/>
</dbReference>
<dbReference type="Proteomes" id="UP000183365">
    <property type="component" value="Unassembled WGS sequence"/>
</dbReference>
<dbReference type="EMBL" id="FQNF01000052">
    <property type="protein sequence ID" value="SGZ40504.1"/>
    <property type="molecule type" value="Genomic_DNA"/>
</dbReference>
<protein>
    <recommendedName>
        <fullName evidence="1">Transcription activator GCR1-like domain-containing protein</fullName>
    </recommendedName>
</protein>
<sequence>MAADHINNNDENNIKAKLSQFNNSTDENLQTASDNLIKTLILEIRTSTLYSKRTQEMFGFLQSQLDKVVIEQKVMNEKLECLYSIIEDELGNQSKYDKLDTIIKTNQSIDNYMVEFINVLNKNYSWNLARNYIVDNAQEMESLFSNIFSEKEDYLQKAIKKRINEGINKSKVKLEPLKDESLIETASENLSEVKGNLNKIWKAYNNGGKPNVHVYKMSRDLTTVTQLADEYFVGINGLPSVMNLDLHFGALWRKNDRSFYSKRMIIINKIKDVVNNPRRYEIPESYVDDKDGTIPLSVAVRVIENIRLGNNKYGRKKLEGNKIMSLNRLYIYFKGKLDTLRDYDVNLSKDIL</sequence>
<dbReference type="Pfam" id="PF12550">
    <property type="entry name" value="GCR1_C"/>
    <property type="match status" value="1"/>
</dbReference>
<dbReference type="GO" id="GO:0060963">
    <property type="term" value="P:positive regulation of ribosomal protein gene transcription by RNA polymerase II"/>
    <property type="evidence" value="ECO:0007669"/>
    <property type="project" value="TreeGrafter"/>
</dbReference>
<reference evidence="3" key="1">
    <citation type="submission" date="2016-11" db="EMBL/GenBank/DDBJ databases">
        <authorList>
            <person name="Guldener U."/>
        </authorList>
    </citation>
    <scope>NUCLEOTIDE SEQUENCE [LARGE SCALE GENOMIC DNA]</scope>
</reference>
<keyword evidence="3" id="KW-1185">Reference proteome</keyword>
<name>A0A1L0B223_9ASCO</name>
<evidence type="ECO:0000259" key="1">
    <source>
        <dbReference type="Pfam" id="PF12550"/>
    </source>
</evidence>
<dbReference type="AlphaFoldDB" id="A0A1L0B223"/>
<evidence type="ECO:0000313" key="3">
    <source>
        <dbReference type="Proteomes" id="UP000183365"/>
    </source>
</evidence>
<proteinExistence type="predicted"/>
<evidence type="ECO:0000313" key="2">
    <source>
        <dbReference type="EMBL" id="SGZ40504.1"/>
    </source>
</evidence>
<dbReference type="GO" id="GO:0000981">
    <property type="term" value="F:DNA-binding transcription factor activity, RNA polymerase II-specific"/>
    <property type="evidence" value="ECO:0007669"/>
    <property type="project" value="TreeGrafter"/>
</dbReference>
<gene>
    <name evidence="2" type="ORF">HGUI_02704</name>
</gene>
<feature type="domain" description="Transcription activator GCR1-like" evidence="1">
    <location>
        <begin position="215"/>
        <end position="307"/>
    </location>
</feature>
<accession>A0A1L0B223</accession>
<dbReference type="GO" id="GO:0000978">
    <property type="term" value="F:RNA polymerase II cis-regulatory region sequence-specific DNA binding"/>
    <property type="evidence" value="ECO:0007669"/>
    <property type="project" value="TreeGrafter"/>
</dbReference>
<organism evidence="2 3">
    <name type="scientific">Hanseniaspora guilliermondii</name>
    <dbReference type="NCBI Taxonomy" id="56406"/>
    <lineage>
        <taxon>Eukaryota</taxon>
        <taxon>Fungi</taxon>
        <taxon>Dikarya</taxon>
        <taxon>Ascomycota</taxon>
        <taxon>Saccharomycotina</taxon>
        <taxon>Saccharomycetes</taxon>
        <taxon>Saccharomycodales</taxon>
        <taxon>Saccharomycodaceae</taxon>
        <taxon>Hanseniaspora</taxon>
    </lineage>
</organism>
<dbReference type="PANTHER" id="PTHR37784:SF4">
    <property type="entry name" value="TRANSCRIPTION FACTOR-LIKE PROTEIN EUC1"/>
    <property type="match status" value="1"/>
</dbReference>
<dbReference type="OrthoDB" id="428577at2759"/>
<dbReference type="VEuPathDB" id="FungiDB:HGUI_02704"/>
<dbReference type="InterPro" id="IPR022210">
    <property type="entry name" value="TF_GCR1-like"/>
</dbReference>
<dbReference type="InterPro" id="IPR052146">
    <property type="entry name" value="HOT1"/>
</dbReference>